<protein>
    <submittedName>
        <fullName evidence="1">Host cell division inhibitor Icd-like protein</fullName>
    </submittedName>
</protein>
<accession>A0AA44NQP8</accession>
<dbReference type="Proteomes" id="UP000215827">
    <property type="component" value="Unassembled WGS sequence"/>
</dbReference>
<evidence type="ECO:0000313" key="1">
    <source>
        <dbReference type="EMBL" id="OYR07250.1"/>
    </source>
</evidence>
<dbReference type="NCBIfam" id="NF033153">
    <property type="entry name" value="phage_ICD_like"/>
    <property type="match status" value="1"/>
</dbReference>
<organism evidence="1 2">
    <name type="scientific">Citrobacter freundii</name>
    <dbReference type="NCBI Taxonomy" id="546"/>
    <lineage>
        <taxon>Bacteria</taxon>
        <taxon>Pseudomonadati</taxon>
        <taxon>Pseudomonadota</taxon>
        <taxon>Gammaproteobacteria</taxon>
        <taxon>Enterobacterales</taxon>
        <taxon>Enterobacteriaceae</taxon>
        <taxon>Citrobacter</taxon>
        <taxon>Citrobacter freundii complex</taxon>
    </lineage>
</organism>
<gene>
    <name evidence="1" type="ORF">B9P89_01130</name>
</gene>
<comment type="caution">
    <text evidence="1">The sequence shown here is derived from an EMBL/GenBank/DDBJ whole genome shotgun (WGS) entry which is preliminary data.</text>
</comment>
<reference evidence="1 2" key="1">
    <citation type="submission" date="2017-04" db="EMBL/GenBank/DDBJ databases">
        <title>Emergence of KPC-2-producing Citrobacter isolates from sediments of a Chinese river.</title>
        <authorList>
            <person name="Zheng B."/>
        </authorList>
    </citation>
    <scope>NUCLEOTIDE SEQUENCE [LARGE SCALE GENOMIC DNA]</scope>
    <source>
        <strain evidence="1 2">C191</strain>
    </source>
</reference>
<proteinExistence type="predicted"/>
<dbReference type="EMBL" id="NEFA01000001">
    <property type="protein sequence ID" value="OYR07250.1"/>
    <property type="molecule type" value="Genomic_DNA"/>
</dbReference>
<dbReference type="RefSeq" id="WP_094542804.1">
    <property type="nucleotide sequence ID" value="NZ_NEEZ01000005.1"/>
</dbReference>
<dbReference type="AlphaFoldDB" id="A0AA44NQP8"/>
<evidence type="ECO:0000313" key="2">
    <source>
        <dbReference type="Proteomes" id="UP000215827"/>
    </source>
</evidence>
<name>A0AA44NQP8_CITFR</name>
<sequence>MAELQSTQTRPEFTWLFLATPKHYPECAPVVIRFDADTESSARAAFPGWELVFAAKIRAQAPCRVSFFDYSTRRGWEFDSAASQEVRHA</sequence>